<comment type="caution">
    <text evidence="3">The sequence shown here is derived from an EMBL/GenBank/DDBJ whole genome shotgun (WGS) entry which is preliminary data.</text>
</comment>
<protein>
    <submittedName>
        <fullName evidence="3">Uncharacterized protein</fullName>
    </submittedName>
</protein>
<feature type="compositionally biased region" description="Basic and acidic residues" evidence="1">
    <location>
        <begin position="25"/>
        <end position="52"/>
    </location>
</feature>
<name>A0A5B0RI26_PUCGR</name>
<dbReference type="Proteomes" id="UP000325313">
    <property type="component" value="Unassembled WGS sequence"/>
</dbReference>
<feature type="compositionally biased region" description="Basic and acidic residues" evidence="1">
    <location>
        <begin position="1"/>
        <end position="10"/>
    </location>
</feature>
<dbReference type="Proteomes" id="UP000324748">
    <property type="component" value="Unassembled WGS sequence"/>
</dbReference>
<reference evidence="4 5" key="1">
    <citation type="submission" date="2019-05" db="EMBL/GenBank/DDBJ databases">
        <title>Emergence of the Ug99 lineage of the wheat stem rust pathogen through somatic hybridization.</title>
        <authorList>
            <person name="Li F."/>
            <person name="Upadhyaya N.M."/>
            <person name="Sperschneider J."/>
            <person name="Matny O."/>
            <person name="Nguyen-Phuc H."/>
            <person name="Mago R."/>
            <person name="Raley C."/>
            <person name="Miller M.E."/>
            <person name="Silverstein K.A.T."/>
            <person name="Henningsen E."/>
            <person name="Hirsch C.D."/>
            <person name="Visser B."/>
            <person name="Pretorius Z.A."/>
            <person name="Steffenson B.J."/>
            <person name="Schwessinger B."/>
            <person name="Dodds P.N."/>
            <person name="Figueroa M."/>
        </authorList>
    </citation>
    <scope>NUCLEOTIDE SEQUENCE [LARGE SCALE GENOMIC DNA]</scope>
    <source>
        <strain evidence="2">21-0</strain>
        <strain evidence="3 5">Ug99</strain>
    </source>
</reference>
<proteinExistence type="predicted"/>
<evidence type="ECO:0000313" key="4">
    <source>
        <dbReference type="Proteomes" id="UP000324748"/>
    </source>
</evidence>
<evidence type="ECO:0000256" key="1">
    <source>
        <dbReference type="SAM" id="MobiDB-lite"/>
    </source>
</evidence>
<sequence>MLGHEERELTTQETEGEPLVSKPEMLGHEERELTTQETEGKPGSSREETAAR</sequence>
<keyword evidence="4" id="KW-1185">Reference proteome</keyword>
<accession>A0A5B0RI26</accession>
<evidence type="ECO:0000313" key="3">
    <source>
        <dbReference type="EMBL" id="KAA1125380.1"/>
    </source>
</evidence>
<gene>
    <name evidence="2" type="ORF">PGT21_034237</name>
    <name evidence="3" type="ORF">PGTUg99_017083</name>
</gene>
<dbReference type="EMBL" id="VDEP01000179">
    <property type="protein sequence ID" value="KAA1125380.1"/>
    <property type="molecule type" value="Genomic_DNA"/>
</dbReference>
<organism evidence="3 5">
    <name type="scientific">Puccinia graminis f. sp. tritici</name>
    <dbReference type="NCBI Taxonomy" id="56615"/>
    <lineage>
        <taxon>Eukaryota</taxon>
        <taxon>Fungi</taxon>
        <taxon>Dikarya</taxon>
        <taxon>Basidiomycota</taxon>
        <taxon>Pucciniomycotina</taxon>
        <taxon>Pucciniomycetes</taxon>
        <taxon>Pucciniales</taxon>
        <taxon>Pucciniaceae</taxon>
        <taxon>Puccinia</taxon>
    </lineage>
</organism>
<evidence type="ECO:0000313" key="2">
    <source>
        <dbReference type="EMBL" id="KAA1075361.1"/>
    </source>
</evidence>
<dbReference type="AlphaFoldDB" id="A0A5B0RI26"/>
<evidence type="ECO:0000313" key="5">
    <source>
        <dbReference type="Proteomes" id="UP000325313"/>
    </source>
</evidence>
<feature type="region of interest" description="Disordered" evidence="1">
    <location>
        <begin position="1"/>
        <end position="52"/>
    </location>
</feature>
<dbReference type="EMBL" id="VSWC01000157">
    <property type="protein sequence ID" value="KAA1075361.1"/>
    <property type="molecule type" value="Genomic_DNA"/>
</dbReference>